<dbReference type="Proteomes" id="UP000193804">
    <property type="component" value="Unassembled WGS sequence"/>
</dbReference>
<keyword evidence="1" id="KW-0472">Membrane</keyword>
<accession>A0A1X7I2F5</accession>
<keyword evidence="3" id="KW-1185">Reference proteome</keyword>
<evidence type="ECO:0000313" key="2">
    <source>
        <dbReference type="EMBL" id="SMG07980.1"/>
    </source>
</evidence>
<protein>
    <submittedName>
        <fullName evidence="2">Uncharacterized protein</fullName>
    </submittedName>
</protein>
<reference evidence="3" key="1">
    <citation type="submission" date="2017-04" db="EMBL/GenBank/DDBJ databases">
        <authorList>
            <person name="Varghese N."/>
            <person name="Submissions S."/>
        </authorList>
    </citation>
    <scope>NUCLEOTIDE SEQUENCE [LARGE SCALE GENOMIC DNA]</scope>
    <source>
        <strain evidence="3">DSM 4125</strain>
    </source>
</reference>
<evidence type="ECO:0000313" key="3">
    <source>
        <dbReference type="Proteomes" id="UP000193804"/>
    </source>
</evidence>
<gene>
    <name evidence="2" type="ORF">SAMN05661096_00102</name>
</gene>
<dbReference type="OrthoDB" id="828233at2"/>
<organism evidence="2 3">
    <name type="scientific">Marivirga sericea</name>
    <dbReference type="NCBI Taxonomy" id="1028"/>
    <lineage>
        <taxon>Bacteria</taxon>
        <taxon>Pseudomonadati</taxon>
        <taxon>Bacteroidota</taxon>
        <taxon>Cytophagia</taxon>
        <taxon>Cytophagales</taxon>
        <taxon>Marivirgaceae</taxon>
        <taxon>Marivirga</taxon>
    </lineage>
</organism>
<dbReference type="AlphaFoldDB" id="A0A1X7I2F5"/>
<evidence type="ECO:0000256" key="1">
    <source>
        <dbReference type="SAM" id="Phobius"/>
    </source>
</evidence>
<sequence>MIVQGSQLPQFSELIEALKTQFSGYSVYTLGSNSQKSIIVQKSSLIGAQITVRDQEINVDACCPNLFVSAILGFISAIFTPYAKFEMKITDFLKERYS</sequence>
<proteinExistence type="predicted"/>
<feature type="transmembrane region" description="Helical" evidence="1">
    <location>
        <begin position="66"/>
        <end position="85"/>
    </location>
</feature>
<name>A0A1X7I2F5_9BACT</name>
<dbReference type="EMBL" id="FXAW01000001">
    <property type="protein sequence ID" value="SMG07980.1"/>
    <property type="molecule type" value="Genomic_DNA"/>
</dbReference>
<keyword evidence="1" id="KW-0812">Transmembrane</keyword>
<dbReference type="RefSeq" id="WP_085515127.1">
    <property type="nucleotide sequence ID" value="NZ_FXAW01000001.1"/>
</dbReference>
<keyword evidence="1" id="KW-1133">Transmembrane helix</keyword>